<dbReference type="Pfam" id="PF22936">
    <property type="entry name" value="Pol_BBD"/>
    <property type="match status" value="1"/>
</dbReference>
<accession>A0A1U7XKC3</accession>
<feature type="compositionally biased region" description="Basic residues" evidence="1">
    <location>
        <begin position="167"/>
        <end position="178"/>
    </location>
</feature>
<sequence>MWYVLEEQDALESINHAMSHLEEGNTAQNRRDLETYNIWKKKDSNARGIIISSVADDLIHKCEQYPTAQAMWAHLREHVQAVIRSLPNNWEHLKVNLNYNDNIKIFADVALHVELEDEWVGAAKTVPNAFVVESSSTKRLSFKHKRNWKNDRKGMETGEGPSEKRNKPNSKKGKQLYKKKDKSKMKCYNCQVLGHFAREWTELKKVAFQNASLSAIYVSSTILLTESYLVWNVDSGSTDHVSRDREVFVEFRRVSPGSKHVYVGNNAKLEVKGICTCIMDMRGGRSLMLHDVMYVPEI</sequence>
<evidence type="ECO:0000259" key="2">
    <source>
        <dbReference type="Pfam" id="PF00098"/>
    </source>
</evidence>
<dbReference type="AlphaFoldDB" id="A0A1U7XKC3"/>
<dbReference type="SUPFAM" id="SSF57756">
    <property type="entry name" value="Retrovirus zinc finger-like domains"/>
    <property type="match status" value="1"/>
</dbReference>
<organism evidence="4 5">
    <name type="scientific">Nicotiana sylvestris</name>
    <name type="common">Wood tobacco</name>
    <name type="synonym">South American tobacco</name>
    <dbReference type="NCBI Taxonomy" id="4096"/>
    <lineage>
        <taxon>Eukaryota</taxon>
        <taxon>Viridiplantae</taxon>
        <taxon>Streptophyta</taxon>
        <taxon>Embryophyta</taxon>
        <taxon>Tracheophyta</taxon>
        <taxon>Spermatophyta</taxon>
        <taxon>Magnoliopsida</taxon>
        <taxon>eudicotyledons</taxon>
        <taxon>Gunneridae</taxon>
        <taxon>Pentapetalae</taxon>
        <taxon>asterids</taxon>
        <taxon>lamiids</taxon>
        <taxon>Solanales</taxon>
        <taxon>Solanaceae</taxon>
        <taxon>Nicotianoideae</taxon>
        <taxon>Nicotianeae</taxon>
        <taxon>Nicotiana</taxon>
    </lineage>
</organism>
<dbReference type="InterPro" id="IPR001878">
    <property type="entry name" value="Znf_CCHC"/>
</dbReference>
<dbReference type="Pfam" id="PF14223">
    <property type="entry name" value="Retrotran_gag_2"/>
    <property type="match status" value="1"/>
</dbReference>
<evidence type="ECO:0000313" key="5">
    <source>
        <dbReference type="RefSeq" id="XP_009786940.1"/>
    </source>
</evidence>
<evidence type="ECO:0000259" key="3">
    <source>
        <dbReference type="Pfam" id="PF22936"/>
    </source>
</evidence>
<dbReference type="GO" id="GO:0008270">
    <property type="term" value="F:zinc ion binding"/>
    <property type="evidence" value="ECO:0007669"/>
    <property type="project" value="InterPro"/>
</dbReference>
<proteinExistence type="predicted"/>
<dbReference type="Pfam" id="PF00098">
    <property type="entry name" value="zf-CCHC"/>
    <property type="match status" value="1"/>
</dbReference>
<evidence type="ECO:0000313" key="4">
    <source>
        <dbReference type="Proteomes" id="UP000189701"/>
    </source>
</evidence>
<feature type="region of interest" description="Disordered" evidence="1">
    <location>
        <begin position="143"/>
        <end position="178"/>
    </location>
</feature>
<reference evidence="5" key="2">
    <citation type="submission" date="2025-08" db="UniProtKB">
        <authorList>
            <consortium name="RefSeq"/>
        </authorList>
    </citation>
    <scope>IDENTIFICATION</scope>
    <source>
        <tissue evidence="5">Leaf</tissue>
    </source>
</reference>
<dbReference type="OrthoDB" id="1909174at2759"/>
<feature type="domain" description="Retrovirus-related Pol polyprotein from transposon TNT 1-94-like beta-barrel" evidence="3">
    <location>
        <begin position="231"/>
        <end position="298"/>
    </location>
</feature>
<dbReference type="InterPro" id="IPR036875">
    <property type="entry name" value="Znf_CCHC_sf"/>
</dbReference>
<dbReference type="RefSeq" id="XP_009786940.1">
    <property type="nucleotide sequence ID" value="XM_009788638.1"/>
</dbReference>
<dbReference type="eggNOG" id="KOG0017">
    <property type="taxonomic scope" value="Eukaryota"/>
</dbReference>
<reference evidence="4" key="1">
    <citation type="journal article" date="2013" name="Genome Biol.">
        <title>Reference genomes and transcriptomes of Nicotiana sylvestris and Nicotiana tomentosiformis.</title>
        <authorList>
            <person name="Sierro N."/>
            <person name="Battey J.N."/>
            <person name="Ouadi S."/>
            <person name="Bovet L."/>
            <person name="Goepfert S."/>
            <person name="Bakaher N."/>
            <person name="Peitsch M.C."/>
            <person name="Ivanov N.V."/>
        </authorList>
    </citation>
    <scope>NUCLEOTIDE SEQUENCE [LARGE SCALE GENOMIC DNA]</scope>
</reference>
<dbReference type="PANTHER" id="PTHR47592">
    <property type="entry name" value="PBF68 PROTEIN"/>
    <property type="match status" value="1"/>
</dbReference>
<dbReference type="PANTHER" id="PTHR47592:SF27">
    <property type="entry name" value="OS08G0421700 PROTEIN"/>
    <property type="match status" value="1"/>
</dbReference>
<feature type="domain" description="CCHC-type" evidence="2">
    <location>
        <begin position="186"/>
        <end position="199"/>
    </location>
</feature>
<feature type="compositionally biased region" description="Basic and acidic residues" evidence="1">
    <location>
        <begin position="148"/>
        <end position="166"/>
    </location>
</feature>
<protein>
    <submittedName>
        <fullName evidence="5">Uncharacterized protein LOC104234977</fullName>
    </submittedName>
</protein>
<dbReference type="InterPro" id="IPR054722">
    <property type="entry name" value="PolX-like_BBD"/>
</dbReference>
<keyword evidence="4" id="KW-1185">Reference proteome</keyword>
<gene>
    <name evidence="5" type="primary">LOC104234977</name>
</gene>
<name>A0A1U7XKC3_NICSY</name>
<evidence type="ECO:0000256" key="1">
    <source>
        <dbReference type="SAM" id="MobiDB-lite"/>
    </source>
</evidence>
<dbReference type="Proteomes" id="UP000189701">
    <property type="component" value="Unplaced"/>
</dbReference>
<dbReference type="GO" id="GO:0003676">
    <property type="term" value="F:nucleic acid binding"/>
    <property type="evidence" value="ECO:0007669"/>
    <property type="project" value="InterPro"/>
</dbReference>